<dbReference type="Proteomes" id="UP000694844">
    <property type="component" value="Chromosome 5"/>
</dbReference>
<evidence type="ECO:0000256" key="1">
    <source>
        <dbReference type="ARBA" id="ARBA00023157"/>
    </source>
</evidence>
<evidence type="ECO:0000259" key="4">
    <source>
        <dbReference type="PROSITE" id="PS01180"/>
    </source>
</evidence>
<feature type="chain" id="PRO_5034594221" evidence="3">
    <location>
        <begin position="16"/>
        <end position="180"/>
    </location>
</feature>
<organism evidence="5 6">
    <name type="scientific">Crassostrea virginica</name>
    <name type="common">Eastern oyster</name>
    <dbReference type="NCBI Taxonomy" id="6565"/>
    <lineage>
        <taxon>Eukaryota</taxon>
        <taxon>Metazoa</taxon>
        <taxon>Spiralia</taxon>
        <taxon>Lophotrochozoa</taxon>
        <taxon>Mollusca</taxon>
        <taxon>Bivalvia</taxon>
        <taxon>Autobranchia</taxon>
        <taxon>Pteriomorphia</taxon>
        <taxon>Ostreida</taxon>
        <taxon>Ostreoidea</taxon>
        <taxon>Ostreidae</taxon>
        <taxon>Crassostrea</taxon>
    </lineage>
</organism>
<gene>
    <name evidence="6" type="primary">LOC111136364</name>
</gene>
<feature type="domain" description="CUB" evidence="4">
    <location>
        <begin position="34"/>
        <end position="150"/>
    </location>
</feature>
<evidence type="ECO:0000313" key="6">
    <source>
        <dbReference type="RefSeq" id="XP_022342879.1"/>
    </source>
</evidence>
<evidence type="ECO:0000256" key="3">
    <source>
        <dbReference type="SAM" id="SignalP"/>
    </source>
</evidence>
<dbReference type="InterPro" id="IPR042333">
    <property type="entry name" value="LRAD2/Mig-13-like"/>
</dbReference>
<dbReference type="RefSeq" id="XP_022342879.1">
    <property type="nucleotide sequence ID" value="XM_022487171.1"/>
</dbReference>
<dbReference type="OrthoDB" id="10013209at2759"/>
<sequence>MLLYVFGLAIPVVYGSFGNSLTKSDGTVYVEDYCDKKIQIKEAQSIALSEDVFYPSGWRCQTTFEAPHDHVIWFDFHYFDVGRLSVIYCTDVLRIYDGDSTQSHELSPSKGLCGRLIPRPLATTSNLATFKFKSMVVTTSTGFKLTATVQRNAENNICSKEEFRCLDGFCIDKSGNQLSR</sequence>
<dbReference type="KEGG" id="cvn:111136364"/>
<keyword evidence="1" id="KW-1015">Disulfide bond</keyword>
<dbReference type="InterPro" id="IPR000859">
    <property type="entry name" value="CUB_dom"/>
</dbReference>
<feature type="signal peptide" evidence="3">
    <location>
        <begin position="1"/>
        <end position="15"/>
    </location>
</feature>
<keyword evidence="3" id="KW-0732">Signal</keyword>
<evidence type="ECO:0000313" key="5">
    <source>
        <dbReference type="Proteomes" id="UP000694844"/>
    </source>
</evidence>
<dbReference type="SUPFAM" id="SSF49854">
    <property type="entry name" value="Spermadhesin, CUB domain"/>
    <property type="match status" value="1"/>
</dbReference>
<dbReference type="Gene3D" id="2.60.120.290">
    <property type="entry name" value="Spermadhesin, CUB domain"/>
    <property type="match status" value="1"/>
</dbReference>
<dbReference type="PANTHER" id="PTHR24652">
    <property type="entry name" value="LOW-DENSITY LIPOPROTEIN RECEPTOR CLASS A DOMAIN-CONTAINING PROTEIN 2"/>
    <property type="match status" value="1"/>
</dbReference>
<dbReference type="GeneID" id="111136364"/>
<dbReference type="SMART" id="SM00042">
    <property type="entry name" value="CUB"/>
    <property type="match status" value="1"/>
</dbReference>
<dbReference type="AlphaFoldDB" id="A0A8B8ESE3"/>
<evidence type="ECO:0000256" key="2">
    <source>
        <dbReference type="PROSITE-ProRule" id="PRU00059"/>
    </source>
</evidence>
<reference evidence="6" key="1">
    <citation type="submission" date="2025-08" db="UniProtKB">
        <authorList>
            <consortium name="RefSeq"/>
        </authorList>
    </citation>
    <scope>IDENTIFICATION</scope>
    <source>
        <tissue evidence="6">Whole sample</tissue>
    </source>
</reference>
<protein>
    <submittedName>
        <fullName evidence="6">Ovochymase-1-like</fullName>
    </submittedName>
</protein>
<dbReference type="PANTHER" id="PTHR24652:SF67">
    <property type="entry name" value="LOW-DENSITY LIPOPROTEIN RECEPTOR CLASS A DOMAIN-CONTAINING PROTEIN 2"/>
    <property type="match status" value="1"/>
</dbReference>
<name>A0A8B8ESE3_CRAVI</name>
<proteinExistence type="predicted"/>
<dbReference type="Pfam" id="PF00431">
    <property type="entry name" value="CUB"/>
    <property type="match status" value="1"/>
</dbReference>
<keyword evidence="5" id="KW-1185">Reference proteome</keyword>
<comment type="caution">
    <text evidence="2">Lacks conserved residue(s) required for the propagation of feature annotation.</text>
</comment>
<accession>A0A8B8ESE3</accession>
<dbReference type="CDD" id="cd00041">
    <property type="entry name" value="CUB"/>
    <property type="match status" value="1"/>
</dbReference>
<dbReference type="PROSITE" id="PS01180">
    <property type="entry name" value="CUB"/>
    <property type="match status" value="1"/>
</dbReference>
<dbReference type="InterPro" id="IPR035914">
    <property type="entry name" value="Sperma_CUB_dom_sf"/>
</dbReference>